<dbReference type="GO" id="GO:0044732">
    <property type="term" value="C:mitotic spindle pole body"/>
    <property type="evidence" value="ECO:0007669"/>
    <property type="project" value="TreeGrafter"/>
</dbReference>
<dbReference type="InterPro" id="IPR007259">
    <property type="entry name" value="GCP"/>
</dbReference>
<organism evidence="9 10">
    <name type="scientific">Pochonia chlamydosporia 170</name>
    <dbReference type="NCBI Taxonomy" id="1380566"/>
    <lineage>
        <taxon>Eukaryota</taxon>
        <taxon>Fungi</taxon>
        <taxon>Dikarya</taxon>
        <taxon>Ascomycota</taxon>
        <taxon>Pezizomycotina</taxon>
        <taxon>Sordariomycetes</taxon>
        <taxon>Hypocreomycetidae</taxon>
        <taxon>Hypocreales</taxon>
        <taxon>Clavicipitaceae</taxon>
        <taxon>Pochonia</taxon>
    </lineage>
</organism>
<name>A0A179FKG9_METCM</name>
<keyword evidence="3 6" id="KW-0963">Cytoplasm</keyword>
<dbReference type="Pfam" id="PF04130">
    <property type="entry name" value="GCP_C_terminal"/>
    <property type="match status" value="1"/>
</dbReference>
<dbReference type="GeneID" id="28850482"/>
<feature type="domain" description="Gamma tubulin complex component C-terminal" evidence="7">
    <location>
        <begin position="305"/>
        <end position="705"/>
    </location>
</feature>
<dbReference type="RefSeq" id="XP_018143141.1">
    <property type="nucleotide sequence ID" value="XM_018286488.1"/>
</dbReference>
<dbReference type="GO" id="GO:0000278">
    <property type="term" value="P:mitotic cell cycle"/>
    <property type="evidence" value="ECO:0007669"/>
    <property type="project" value="TreeGrafter"/>
</dbReference>
<sequence length="714" mass="79616">MLHEILLSLSGHPSPLLRTPPSPEADASAGITPPERQLLTSAGHISDLHTKLIAYSAEVSTRHPSTICRAVATAINSTHLAAFQRKVLQVEESILKNDPDLVGAYNIVPLTAVMGEFQQWTRRLEWLWDTIQFIMASNEDGSACRGSTLIDRLRDELQSGYQDVAATAESLVKVAETTWLKQVSAWVLYGRLPSFGGGDFFVQKIQGPPEDYICVENCLPSFVTGATAASMIFIGKSLNHVRAMNSTNSSSGGLAHVSAKLHELSTLTFPLESSDFSKAIKAIRVSLSQNTLQRMLPLAKVSEMVQLLRDFFLLGRGEFAMALTHEADEKIRNRWRRAGNLAYEKDDSLKNITVKDGEVAAVLNRTWAVLVSMQGQHADEDDQLELARKLIQLHLTKSKPPAALVTGRGLDVEAANILATSPFRNMLFSVPAMLSLDLPSPLDMVISPSDLQLYSSMNAYLLSLRRAHIRLTDLWKITSLRRHYPSPRGASDHAVTLRERWSDRAWLLRSTWTTASAAIFFLAETEAFFQTEVVKTLWDNFHSWLIPPQPHHPSQTPTHDPQTLSTAHTLYLRTLTHRLLLTQPSFTSPLYILLQHIDHLVTHLHRLHSLFTSLDLEHDAGVVDAFVDLDREQSQVFSSLHNIQLKLKQGIESVVSALRNLESDSEFLAEWDGQGLVDDENEEGAYVPCRVGGVDRLLMKLDFGSWLGGKAWEE</sequence>
<feature type="domain" description="Gamma tubulin complex component protein N-terminal" evidence="8">
    <location>
        <begin position="2"/>
        <end position="295"/>
    </location>
</feature>
<dbReference type="GO" id="GO:0000922">
    <property type="term" value="C:spindle pole"/>
    <property type="evidence" value="ECO:0007669"/>
    <property type="project" value="InterPro"/>
</dbReference>
<evidence type="ECO:0000256" key="3">
    <source>
        <dbReference type="ARBA" id="ARBA00022490"/>
    </source>
</evidence>
<dbReference type="InterPro" id="IPR041470">
    <property type="entry name" value="GCP_N"/>
</dbReference>
<dbReference type="GO" id="GO:0005874">
    <property type="term" value="C:microtubule"/>
    <property type="evidence" value="ECO:0007669"/>
    <property type="project" value="UniProtKB-KW"/>
</dbReference>
<dbReference type="GO" id="GO:0031122">
    <property type="term" value="P:cytoplasmic microtubule organization"/>
    <property type="evidence" value="ECO:0007669"/>
    <property type="project" value="TreeGrafter"/>
</dbReference>
<dbReference type="GO" id="GO:0000930">
    <property type="term" value="C:gamma-tubulin complex"/>
    <property type="evidence" value="ECO:0007669"/>
    <property type="project" value="TreeGrafter"/>
</dbReference>
<dbReference type="GO" id="GO:0051225">
    <property type="term" value="P:spindle assembly"/>
    <property type="evidence" value="ECO:0007669"/>
    <property type="project" value="TreeGrafter"/>
</dbReference>
<dbReference type="GO" id="GO:0007020">
    <property type="term" value="P:microtubule nucleation"/>
    <property type="evidence" value="ECO:0007669"/>
    <property type="project" value="InterPro"/>
</dbReference>
<dbReference type="GO" id="GO:0051321">
    <property type="term" value="P:meiotic cell cycle"/>
    <property type="evidence" value="ECO:0007669"/>
    <property type="project" value="TreeGrafter"/>
</dbReference>
<gene>
    <name evidence="9" type="ORF">VFPPC_07667</name>
</gene>
<keyword evidence="10" id="KW-1185">Reference proteome</keyword>
<dbReference type="AlphaFoldDB" id="A0A179FKG9"/>
<comment type="caution">
    <text evidence="9">The sequence shown here is derived from an EMBL/GenBank/DDBJ whole genome shotgun (WGS) entry which is preliminary data.</text>
</comment>
<dbReference type="PANTHER" id="PTHR19302">
    <property type="entry name" value="GAMMA TUBULIN COMPLEX PROTEIN"/>
    <property type="match status" value="1"/>
</dbReference>
<dbReference type="GO" id="GO:0051011">
    <property type="term" value="F:microtubule minus-end binding"/>
    <property type="evidence" value="ECO:0007669"/>
    <property type="project" value="TreeGrafter"/>
</dbReference>
<protein>
    <recommendedName>
        <fullName evidence="6">Spindle pole body component</fullName>
    </recommendedName>
</protein>
<proteinExistence type="inferred from homology"/>
<dbReference type="InterPro" id="IPR040457">
    <property type="entry name" value="GCP_C"/>
</dbReference>
<evidence type="ECO:0000256" key="5">
    <source>
        <dbReference type="ARBA" id="ARBA00023212"/>
    </source>
</evidence>
<dbReference type="STRING" id="1380566.A0A179FKG9"/>
<dbReference type="Pfam" id="PF17681">
    <property type="entry name" value="GCP_N_terminal"/>
    <property type="match status" value="1"/>
</dbReference>
<evidence type="ECO:0000313" key="10">
    <source>
        <dbReference type="Proteomes" id="UP000078397"/>
    </source>
</evidence>
<keyword evidence="5 6" id="KW-0206">Cytoskeleton</keyword>
<dbReference type="PANTHER" id="PTHR19302:SF27">
    <property type="entry name" value="GAMMA-TUBULIN COMPLEX COMPONENT 4"/>
    <property type="match status" value="1"/>
</dbReference>
<accession>A0A179FKG9</accession>
<dbReference type="EMBL" id="LSBJ02000004">
    <property type="protein sequence ID" value="OAQ66054.1"/>
    <property type="molecule type" value="Genomic_DNA"/>
</dbReference>
<dbReference type="OrthoDB" id="78652at2759"/>
<evidence type="ECO:0000313" key="9">
    <source>
        <dbReference type="EMBL" id="OAQ66054.1"/>
    </source>
</evidence>
<dbReference type="KEGG" id="pchm:VFPPC_07667"/>
<dbReference type="GO" id="GO:0043015">
    <property type="term" value="F:gamma-tubulin binding"/>
    <property type="evidence" value="ECO:0007669"/>
    <property type="project" value="InterPro"/>
</dbReference>
<comment type="subcellular location">
    <subcellularLocation>
        <location evidence="1 6">Cytoplasm</location>
        <location evidence="1 6">Cytoskeleton</location>
        <location evidence="1 6">Microtubule organizing center</location>
    </subcellularLocation>
</comment>
<evidence type="ECO:0000256" key="2">
    <source>
        <dbReference type="ARBA" id="ARBA00010337"/>
    </source>
</evidence>
<dbReference type="Gene3D" id="1.20.120.1900">
    <property type="entry name" value="Gamma-tubulin complex, C-terminal domain"/>
    <property type="match status" value="1"/>
</dbReference>
<keyword evidence="4 6" id="KW-0493">Microtubule</keyword>
<evidence type="ECO:0000256" key="6">
    <source>
        <dbReference type="RuleBase" id="RU363050"/>
    </source>
</evidence>
<dbReference type="InterPro" id="IPR042241">
    <property type="entry name" value="GCP_C_sf"/>
</dbReference>
<evidence type="ECO:0000259" key="8">
    <source>
        <dbReference type="Pfam" id="PF17681"/>
    </source>
</evidence>
<comment type="similarity">
    <text evidence="2 6">Belongs to the TUBGCP family.</text>
</comment>
<dbReference type="Proteomes" id="UP000078397">
    <property type="component" value="Unassembled WGS sequence"/>
</dbReference>
<evidence type="ECO:0000256" key="4">
    <source>
        <dbReference type="ARBA" id="ARBA00022701"/>
    </source>
</evidence>
<evidence type="ECO:0000256" key="1">
    <source>
        <dbReference type="ARBA" id="ARBA00004267"/>
    </source>
</evidence>
<reference evidence="9 10" key="1">
    <citation type="journal article" date="2016" name="PLoS Pathog.">
        <title>Biosynthesis of antibiotic leucinostatins in bio-control fungus Purpureocillium lilacinum and their inhibition on phytophthora revealed by genome mining.</title>
        <authorList>
            <person name="Wang G."/>
            <person name="Liu Z."/>
            <person name="Lin R."/>
            <person name="Li E."/>
            <person name="Mao Z."/>
            <person name="Ling J."/>
            <person name="Yang Y."/>
            <person name="Yin W.B."/>
            <person name="Xie B."/>
        </authorList>
    </citation>
    <scope>NUCLEOTIDE SEQUENCE [LARGE SCALE GENOMIC DNA]</scope>
    <source>
        <strain evidence="9">170</strain>
    </source>
</reference>
<evidence type="ECO:0000259" key="7">
    <source>
        <dbReference type="Pfam" id="PF04130"/>
    </source>
</evidence>